<keyword evidence="2" id="KW-0472">Membrane</keyword>
<evidence type="ECO:0000313" key="3">
    <source>
        <dbReference type="EMBL" id="KAL3769425.1"/>
    </source>
</evidence>
<protein>
    <submittedName>
        <fullName evidence="3">Uncharacterized protein</fullName>
    </submittedName>
</protein>
<evidence type="ECO:0000313" key="4">
    <source>
        <dbReference type="Proteomes" id="UP001530293"/>
    </source>
</evidence>
<feature type="transmembrane region" description="Helical" evidence="2">
    <location>
        <begin position="197"/>
        <end position="216"/>
    </location>
</feature>
<keyword evidence="4" id="KW-1185">Reference proteome</keyword>
<dbReference type="EMBL" id="JALLBG020000055">
    <property type="protein sequence ID" value="KAL3769425.1"/>
    <property type="molecule type" value="Genomic_DNA"/>
</dbReference>
<comment type="caution">
    <text evidence="3">The sequence shown here is derived from an EMBL/GenBank/DDBJ whole genome shotgun (WGS) entry which is preliminary data.</text>
</comment>
<feature type="transmembrane region" description="Helical" evidence="2">
    <location>
        <begin position="328"/>
        <end position="347"/>
    </location>
</feature>
<evidence type="ECO:0000256" key="1">
    <source>
        <dbReference type="SAM" id="MobiDB-lite"/>
    </source>
</evidence>
<feature type="region of interest" description="Disordered" evidence="1">
    <location>
        <begin position="1"/>
        <end position="25"/>
    </location>
</feature>
<feature type="transmembrane region" description="Helical" evidence="2">
    <location>
        <begin position="359"/>
        <end position="381"/>
    </location>
</feature>
<reference evidence="3 4" key="1">
    <citation type="submission" date="2024-10" db="EMBL/GenBank/DDBJ databases">
        <title>Updated reference genomes for cyclostephanoid diatoms.</title>
        <authorList>
            <person name="Roberts W.R."/>
            <person name="Alverson A.J."/>
        </authorList>
    </citation>
    <scope>NUCLEOTIDE SEQUENCE [LARGE SCALE GENOMIC DNA]</scope>
    <source>
        <strain evidence="3 4">AJA232-27</strain>
    </source>
</reference>
<proteinExistence type="predicted"/>
<sequence>MGGGAIGSGEQDGVEGSDHDEVGRDSHRRVLTGAAGVVTTPTPSLPLLMAILVVAIVKSGDAFQFHPMTRHYLTSRNYHSNLASIRNPLELKMSMSDDDDEIKLPSFMQLQSQIITSEQPHEDKRDIQTTKQQQLKIPQAEIIQLETLSRILLPSFLSSILAYTLFPSLALYLSYLINDSATFAVLSVDSSQFIQNFLTVTGLTFSILVGQTYYFMYQQQEAVFVSLFWEVTEAKSLLEQVALVSHGRRDMYEMCLLAVKRYVEEDLKKGLGKEPAKVLSARPMDDPLEIIMYMTSVGVPSSIYDTVRSLRQARARRLGALQKKLPSVHLLLLWLLAVIELSSFPVLGAGTQTIGGYNILTIEGFLFGTMTFGIVLTLNIVGELYVGSGGAYNVDSVLRVMVNGLDEELDTRMNDIDADITRRAVMSVSERKLR</sequence>
<keyword evidence="2" id="KW-0812">Transmembrane</keyword>
<organism evidence="3 4">
    <name type="scientific">Discostella pseudostelligera</name>
    <dbReference type="NCBI Taxonomy" id="259834"/>
    <lineage>
        <taxon>Eukaryota</taxon>
        <taxon>Sar</taxon>
        <taxon>Stramenopiles</taxon>
        <taxon>Ochrophyta</taxon>
        <taxon>Bacillariophyta</taxon>
        <taxon>Coscinodiscophyceae</taxon>
        <taxon>Thalassiosirophycidae</taxon>
        <taxon>Stephanodiscales</taxon>
        <taxon>Stephanodiscaceae</taxon>
        <taxon>Discostella</taxon>
    </lineage>
</organism>
<name>A0ABD3N9R5_9STRA</name>
<keyword evidence="2" id="KW-1133">Transmembrane helix</keyword>
<accession>A0ABD3N9R5</accession>
<dbReference type="AlphaFoldDB" id="A0ABD3N9R5"/>
<evidence type="ECO:0000256" key="2">
    <source>
        <dbReference type="SAM" id="Phobius"/>
    </source>
</evidence>
<dbReference type="Proteomes" id="UP001530293">
    <property type="component" value="Unassembled WGS sequence"/>
</dbReference>
<feature type="transmembrane region" description="Helical" evidence="2">
    <location>
        <begin position="151"/>
        <end position="176"/>
    </location>
</feature>
<gene>
    <name evidence="3" type="ORF">ACHAWU_008834</name>
</gene>
<feature type="compositionally biased region" description="Basic and acidic residues" evidence="1">
    <location>
        <begin position="16"/>
        <end position="25"/>
    </location>
</feature>